<dbReference type="InterPro" id="IPR055066">
    <property type="entry name" value="AASDHPPT_N"/>
</dbReference>
<evidence type="ECO:0000259" key="7">
    <source>
        <dbReference type="Pfam" id="PF22624"/>
    </source>
</evidence>
<comment type="similarity">
    <text evidence="2">Belongs to the P-Pant transferase superfamily. Gsp/Sfp/HetI/AcpT family.</text>
</comment>
<dbReference type="Gene3D" id="3.90.470.20">
    <property type="entry name" value="4'-phosphopantetheinyl transferase domain"/>
    <property type="match status" value="2"/>
</dbReference>
<evidence type="ECO:0000256" key="4">
    <source>
        <dbReference type="ARBA" id="ARBA00022723"/>
    </source>
</evidence>
<dbReference type="InterPro" id="IPR004568">
    <property type="entry name" value="Ppantetheine-prot_Trfase_dom"/>
</dbReference>
<feature type="domain" description="4'-phosphopantetheinyl transferase N-terminal" evidence="7">
    <location>
        <begin position="38"/>
        <end position="118"/>
    </location>
</feature>
<keyword evidence="9" id="KW-1185">Reference proteome</keyword>
<name>W4L842_ENTF1</name>
<dbReference type="GO" id="GO:0000287">
    <property type="term" value="F:magnesium ion binding"/>
    <property type="evidence" value="ECO:0007669"/>
    <property type="project" value="InterPro"/>
</dbReference>
<dbReference type="Proteomes" id="UP000019141">
    <property type="component" value="Unassembled WGS sequence"/>
</dbReference>
<dbReference type="SUPFAM" id="SSF56214">
    <property type="entry name" value="4'-phosphopantetheinyl transferase"/>
    <property type="match status" value="2"/>
</dbReference>
<keyword evidence="3" id="KW-0808">Transferase</keyword>
<dbReference type="EMBL" id="AZHW01001105">
    <property type="protein sequence ID" value="ETW94202.1"/>
    <property type="molecule type" value="Genomic_DNA"/>
</dbReference>
<dbReference type="PANTHER" id="PTHR12215">
    <property type="entry name" value="PHOSPHOPANTETHEINE TRANSFERASE"/>
    <property type="match status" value="1"/>
</dbReference>
<dbReference type="GO" id="GO:0005829">
    <property type="term" value="C:cytosol"/>
    <property type="evidence" value="ECO:0007669"/>
    <property type="project" value="TreeGrafter"/>
</dbReference>
<feature type="domain" description="4'-phosphopantetheinyl transferase" evidence="6">
    <location>
        <begin position="125"/>
        <end position="212"/>
    </location>
</feature>
<dbReference type="InterPro" id="IPR037143">
    <property type="entry name" value="4-PPantetheinyl_Trfase_dom_sf"/>
</dbReference>
<sequence length="247" mass="28247">MTVVSQPWRLPPENLTLSIRDVHVWRASLSVSEPRLADFHAVLADDELARAARFRNPLHGAHYTVGRGVLRMLLSRYLNRLPQDIRFSYSNYGKPFIENAAETLRFNLSHSQDLALYAFTYQREIGIDIEYMRSVSSRDQIAEQFFSPNEVRALRTLPTDQQAIGFFNCWTRKEAYIKAHGEGLSLPLDQFDVTLLPGEPAALLETRVASDHADRWALRALQPGPNYRAALAVEGHDWQLSTWQWPG</sequence>
<dbReference type="HOGENOM" id="CLU_057011_2_3_7"/>
<dbReference type="PANTHER" id="PTHR12215:SF10">
    <property type="entry name" value="L-AMINOADIPATE-SEMIALDEHYDE DEHYDROGENASE-PHOSPHOPANTETHEINYL TRANSFERASE"/>
    <property type="match status" value="1"/>
</dbReference>
<dbReference type="GO" id="GO:0006633">
    <property type="term" value="P:fatty acid biosynthetic process"/>
    <property type="evidence" value="ECO:0007669"/>
    <property type="project" value="InterPro"/>
</dbReference>
<comment type="cofactor">
    <cofactor evidence="1">
        <name>Mg(2+)</name>
        <dbReference type="ChEBI" id="CHEBI:18420"/>
    </cofactor>
</comment>
<gene>
    <name evidence="8" type="ORF">ETSY1_35910</name>
</gene>
<dbReference type="InterPro" id="IPR008278">
    <property type="entry name" value="4-PPantetheinyl_Trfase_dom"/>
</dbReference>
<evidence type="ECO:0000256" key="5">
    <source>
        <dbReference type="ARBA" id="ARBA00022842"/>
    </source>
</evidence>
<dbReference type="AlphaFoldDB" id="W4L842"/>
<dbReference type="GO" id="GO:0008897">
    <property type="term" value="F:holo-[acyl-carrier-protein] synthase activity"/>
    <property type="evidence" value="ECO:0007669"/>
    <property type="project" value="InterPro"/>
</dbReference>
<proteinExistence type="inferred from homology"/>
<evidence type="ECO:0000256" key="3">
    <source>
        <dbReference type="ARBA" id="ARBA00022679"/>
    </source>
</evidence>
<dbReference type="NCBIfam" id="TIGR00556">
    <property type="entry name" value="pantethn_trn"/>
    <property type="match status" value="1"/>
</dbReference>
<evidence type="ECO:0000313" key="9">
    <source>
        <dbReference type="Proteomes" id="UP000019141"/>
    </source>
</evidence>
<dbReference type="GO" id="GO:0019878">
    <property type="term" value="P:lysine biosynthetic process via aminoadipic acid"/>
    <property type="evidence" value="ECO:0007669"/>
    <property type="project" value="TreeGrafter"/>
</dbReference>
<evidence type="ECO:0000256" key="2">
    <source>
        <dbReference type="ARBA" id="ARBA00010990"/>
    </source>
</evidence>
<evidence type="ECO:0000259" key="6">
    <source>
        <dbReference type="Pfam" id="PF01648"/>
    </source>
</evidence>
<dbReference type="InterPro" id="IPR050559">
    <property type="entry name" value="P-Pant_transferase_sf"/>
</dbReference>
<keyword evidence="5" id="KW-0460">Magnesium</keyword>
<keyword evidence="4" id="KW-0479">Metal-binding</keyword>
<evidence type="ECO:0000256" key="1">
    <source>
        <dbReference type="ARBA" id="ARBA00001946"/>
    </source>
</evidence>
<comment type="caution">
    <text evidence="8">The sequence shown here is derived from an EMBL/GenBank/DDBJ whole genome shotgun (WGS) entry which is preliminary data.</text>
</comment>
<reference evidence="8 9" key="1">
    <citation type="journal article" date="2014" name="Nature">
        <title>An environmental bacterial taxon with a large and distinct metabolic repertoire.</title>
        <authorList>
            <person name="Wilson M.C."/>
            <person name="Mori T."/>
            <person name="Ruckert C."/>
            <person name="Uria A.R."/>
            <person name="Helf M.J."/>
            <person name="Takada K."/>
            <person name="Gernert C."/>
            <person name="Steffens U.A."/>
            <person name="Heycke N."/>
            <person name="Schmitt S."/>
            <person name="Rinke C."/>
            <person name="Helfrich E.J."/>
            <person name="Brachmann A.O."/>
            <person name="Gurgui C."/>
            <person name="Wakimoto T."/>
            <person name="Kracht M."/>
            <person name="Crusemann M."/>
            <person name="Hentschel U."/>
            <person name="Abe I."/>
            <person name="Matsunaga S."/>
            <person name="Kalinowski J."/>
            <person name="Takeyama H."/>
            <person name="Piel J."/>
        </authorList>
    </citation>
    <scope>NUCLEOTIDE SEQUENCE [LARGE SCALE GENOMIC DNA]</scope>
    <source>
        <strain evidence="9">TSY1</strain>
    </source>
</reference>
<accession>W4L842</accession>
<organism evidence="8 9">
    <name type="scientific">Entotheonella factor</name>
    <dbReference type="NCBI Taxonomy" id="1429438"/>
    <lineage>
        <taxon>Bacteria</taxon>
        <taxon>Pseudomonadati</taxon>
        <taxon>Nitrospinota/Tectimicrobiota group</taxon>
        <taxon>Candidatus Tectimicrobiota</taxon>
        <taxon>Candidatus Entotheonellia</taxon>
        <taxon>Candidatus Entotheonellales</taxon>
        <taxon>Candidatus Entotheonellaceae</taxon>
        <taxon>Candidatus Entotheonella</taxon>
    </lineage>
</organism>
<dbReference type="PATRIC" id="fig|1429438.4.peg.6750"/>
<protein>
    <submittedName>
        <fullName evidence="8">Uncharacterized protein</fullName>
    </submittedName>
</protein>
<evidence type="ECO:0000313" key="8">
    <source>
        <dbReference type="EMBL" id="ETW94202.1"/>
    </source>
</evidence>
<dbReference type="Pfam" id="PF01648">
    <property type="entry name" value="ACPS"/>
    <property type="match status" value="1"/>
</dbReference>
<dbReference type="Pfam" id="PF22624">
    <property type="entry name" value="AASDHPPT_N"/>
    <property type="match status" value="1"/>
</dbReference>